<keyword evidence="2 7" id="KW-0663">Pyridoxal phosphate</keyword>
<comment type="catalytic activity">
    <reaction evidence="6">
        <text>L-methionine + H2O = methanethiol + 2-oxobutanoate + NH4(+)</text>
        <dbReference type="Rhea" id="RHEA:23800"/>
        <dbReference type="ChEBI" id="CHEBI:15377"/>
        <dbReference type="ChEBI" id="CHEBI:16007"/>
        <dbReference type="ChEBI" id="CHEBI:16763"/>
        <dbReference type="ChEBI" id="CHEBI:28938"/>
        <dbReference type="ChEBI" id="CHEBI:57844"/>
        <dbReference type="EC" id="4.4.1.11"/>
    </reaction>
    <physiologicalReaction direction="left-to-right" evidence="6">
        <dbReference type="Rhea" id="RHEA:23801"/>
    </physiologicalReaction>
</comment>
<evidence type="ECO:0000256" key="8">
    <source>
        <dbReference type="RuleBase" id="RU362118"/>
    </source>
</evidence>
<dbReference type="PANTHER" id="PTHR11808">
    <property type="entry name" value="TRANS-SULFURATION ENZYME FAMILY MEMBER"/>
    <property type="match status" value="1"/>
</dbReference>
<accession>A0A378XXB7</accession>
<dbReference type="GO" id="GO:0019346">
    <property type="term" value="P:transsulfuration"/>
    <property type="evidence" value="ECO:0007669"/>
    <property type="project" value="InterPro"/>
</dbReference>
<dbReference type="EMBL" id="UGSC01000001">
    <property type="protein sequence ID" value="SUA69672.1"/>
    <property type="molecule type" value="Genomic_DNA"/>
</dbReference>
<dbReference type="InterPro" id="IPR015424">
    <property type="entry name" value="PyrdxlP-dep_Trfase"/>
</dbReference>
<dbReference type="GO" id="GO:0047982">
    <property type="term" value="F:homocysteine desulfhydrase activity"/>
    <property type="evidence" value="ECO:0007669"/>
    <property type="project" value="UniProtKB-EC"/>
</dbReference>
<dbReference type="FunFam" id="3.40.640.10:FF:000046">
    <property type="entry name" value="Cystathionine gamma-lyase"/>
    <property type="match status" value="1"/>
</dbReference>
<keyword evidence="9" id="KW-0808">Transferase</keyword>
<dbReference type="GeneID" id="93345930"/>
<dbReference type="AlphaFoldDB" id="A0A378XXB7"/>
<dbReference type="GO" id="GO:0016740">
    <property type="term" value="F:transferase activity"/>
    <property type="evidence" value="ECO:0007669"/>
    <property type="project" value="UniProtKB-KW"/>
</dbReference>
<evidence type="ECO:0000256" key="5">
    <source>
        <dbReference type="ARBA" id="ARBA00048780"/>
    </source>
</evidence>
<proteinExistence type="inferred from homology"/>
<dbReference type="SUPFAM" id="SSF53383">
    <property type="entry name" value="PLP-dependent transferases"/>
    <property type="match status" value="1"/>
</dbReference>
<dbReference type="InterPro" id="IPR000277">
    <property type="entry name" value="Cys/Met-Metab_PyrdxlP-dep_enz"/>
</dbReference>
<dbReference type="Gene3D" id="3.40.640.10">
    <property type="entry name" value="Type I PLP-dependent aspartate aminotransferase-like (Major domain)"/>
    <property type="match status" value="1"/>
</dbReference>
<name>A0A378XXB7_PAEPO</name>
<dbReference type="Pfam" id="PF01053">
    <property type="entry name" value="Cys_Met_Meta_PP"/>
    <property type="match status" value="1"/>
</dbReference>
<dbReference type="PANTHER" id="PTHR11808:SF80">
    <property type="entry name" value="CYSTATHIONINE GAMMA-LYASE"/>
    <property type="match status" value="1"/>
</dbReference>
<evidence type="ECO:0000256" key="1">
    <source>
        <dbReference type="ARBA" id="ARBA00001933"/>
    </source>
</evidence>
<dbReference type="CDD" id="cd00614">
    <property type="entry name" value="CGS_like"/>
    <property type="match status" value="1"/>
</dbReference>
<gene>
    <name evidence="9" type="primary">metB</name>
    <name evidence="9" type="ORF">NCTC10343_02534</name>
</gene>
<evidence type="ECO:0000256" key="7">
    <source>
        <dbReference type="PIRSR" id="PIRSR001434-2"/>
    </source>
</evidence>
<dbReference type="GO" id="GO:0018826">
    <property type="term" value="F:methionine gamma-lyase activity"/>
    <property type="evidence" value="ECO:0007669"/>
    <property type="project" value="UniProtKB-EC"/>
</dbReference>
<evidence type="ECO:0000256" key="4">
    <source>
        <dbReference type="ARBA" id="ARBA00047199"/>
    </source>
</evidence>
<dbReference type="EC" id="4.4.1.2" evidence="3"/>
<dbReference type="InterPro" id="IPR015421">
    <property type="entry name" value="PyrdxlP-dep_Trfase_major"/>
</dbReference>
<evidence type="ECO:0000313" key="10">
    <source>
        <dbReference type="Proteomes" id="UP000254400"/>
    </source>
</evidence>
<dbReference type="RefSeq" id="WP_019687223.1">
    <property type="nucleotide sequence ID" value="NZ_CP036496.1"/>
</dbReference>
<comment type="cofactor">
    <cofactor evidence="1 8">
        <name>pyridoxal 5'-phosphate</name>
        <dbReference type="ChEBI" id="CHEBI:597326"/>
    </cofactor>
</comment>
<feature type="modified residue" description="N6-(pyridoxal phosphate)lysine" evidence="7">
    <location>
        <position position="206"/>
    </location>
</feature>
<evidence type="ECO:0000256" key="6">
    <source>
        <dbReference type="ARBA" id="ARBA00052699"/>
    </source>
</evidence>
<comment type="similarity">
    <text evidence="8">Belongs to the trans-sulfuration enzymes family.</text>
</comment>
<evidence type="ECO:0000313" key="9">
    <source>
        <dbReference type="EMBL" id="SUA69672.1"/>
    </source>
</evidence>
<protein>
    <recommendedName>
        <fullName evidence="3">homocysteine desulfhydrase</fullName>
        <ecNumber evidence="3">4.4.1.2</ecNumber>
    </recommendedName>
    <alternativeName>
        <fullName evidence="4">Homocysteine desulfhydrase</fullName>
    </alternativeName>
</protein>
<dbReference type="InterPro" id="IPR015422">
    <property type="entry name" value="PyrdxlP-dep_Trfase_small"/>
</dbReference>
<evidence type="ECO:0000256" key="2">
    <source>
        <dbReference type="ARBA" id="ARBA00022898"/>
    </source>
</evidence>
<dbReference type="GO" id="GO:0030170">
    <property type="term" value="F:pyridoxal phosphate binding"/>
    <property type="evidence" value="ECO:0007669"/>
    <property type="project" value="InterPro"/>
</dbReference>
<sequence length="386" mass="42775">MSFSDDQLICLRFEDELGYFAKAAVPPIYETAPFFFDTYEDYAEAANHEKEHYVYSRGTNPTVQIAEQMIAALEGGEDCKCFASGMAAISAALMCSLSAGDHLILVGHIYETSVSLAKYLTKFDINYTIVHSTSTEAVANAIQPQTRSILMESPTSFTFDMVNIQEVTSLSKAKGIRTIIDNSWATPLFQKPLEWGVDIVVHSASKYLGGHNDLIAGAVIASKEIINRMYAEEYELIGGSLAPFEAWLLIRGLRTLPLRMEAHQRNALLVARFLSDHPAISKVNHPGLPSHPQHELACRQLKGYAGLFSFELKDSGYEDICRVINKLRLIRIGVSWGAMESQVISPNYGFNNQSLKKQHMPESLIRLAVGHEPAELLIEDLATALS</sequence>
<evidence type="ECO:0000256" key="3">
    <source>
        <dbReference type="ARBA" id="ARBA00047175"/>
    </source>
</evidence>
<dbReference type="Gene3D" id="3.90.1150.10">
    <property type="entry name" value="Aspartate Aminotransferase, domain 1"/>
    <property type="match status" value="1"/>
</dbReference>
<organism evidence="9 10">
    <name type="scientific">Paenibacillus polymyxa</name>
    <name type="common">Bacillus polymyxa</name>
    <dbReference type="NCBI Taxonomy" id="1406"/>
    <lineage>
        <taxon>Bacteria</taxon>
        <taxon>Bacillati</taxon>
        <taxon>Bacillota</taxon>
        <taxon>Bacilli</taxon>
        <taxon>Bacillales</taxon>
        <taxon>Paenibacillaceae</taxon>
        <taxon>Paenibacillus</taxon>
    </lineage>
</organism>
<reference evidence="9 10" key="1">
    <citation type="submission" date="2018-06" db="EMBL/GenBank/DDBJ databases">
        <authorList>
            <consortium name="Pathogen Informatics"/>
            <person name="Doyle S."/>
        </authorList>
    </citation>
    <scope>NUCLEOTIDE SEQUENCE [LARGE SCALE GENOMIC DNA]</scope>
    <source>
        <strain evidence="9 10">NCTC10343</strain>
    </source>
</reference>
<keyword evidence="9" id="KW-0456">Lyase</keyword>
<dbReference type="Proteomes" id="UP000254400">
    <property type="component" value="Unassembled WGS sequence"/>
</dbReference>
<dbReference type="GO" id="GO:0005737">
    <property type="term" value="C:cytoplasm"/>
    <property type="evidence" value="ECO:0007669"/>
    <property type="project" value="TreeGrafter"/>
</dbReference>
<comment type="catalytic activity">
    <reaction evidence="5">
        <text>L-homocysteine + H2O = 2-oxobutanoate + hydrogen sulfide + NH4(+) + H(+)</text>
        <dbReference type="Rhea" id="RHEA:14501"/>
        <dbReference type="ChEBI" id="CHEBI:15377"/>
        <dbReference type="ChEBI" id="CHEBI:15378"/>
        <dbReference type="ChEBI" id="CHEBI:16763"/>
        <dbReference type="ChEBI" id="CHEBI:28938"/>
        <dbReference type="ChEBI" id="CHEBI:29919"/>
        <dbReference type="ChEBI" id="CHEBI:58199"/>
        <dbReference type="EC" id="4.4.1.2"/>
    </reaction>
    <physiologicalReaction direction="left-to-right" evidence="5">
        <dbReference type="Rhea" id="RHEA:14502"/>
    </physiologicalReaction>
</comment>
<dbReference type="PIRSF" id="PIRSF001434">
    <property type="entry name" value="CGS"/>
    <property type="match status" value="1"/>
</dbReference>